<keyword evidence="3" id="KW-0964">Secreted</keyword>
<dbReference type="GO" id="GO:0043657">
    <property type="term" value="C:host cell"/>
    <property type="evidence" value="ECO:0007669"/>
    <property type="project" value="UniProtKB-SubCell"/>
</dbReference>
<evidence type="ECO:0000259" key="4">
    <source>
        <dbReference type="Pfam" id="PF20147"/>
    </source>
</evidence>
<name>A0A225VPD8_9STRA</name>
<proteinExistence type="predicted"/>
<keyword evidence="6" id="KW-1185">Reference proteome</keyword>
<organism evidence="5 6">
    <name type="scientific">Phytophthora megakarya</name>
    <dbReference type="NCBI Taxonomy" id="4795"/>
    <lineage>
        <taxon>Eukaryota</taxon>
        <taxon>Sar</taxon>
        <taxon>Stramenopiles</taxon>
        <taxon>Oomycota</taxon>
        <taxon>Peronosporomycetes</taxon>
        <taxon>Peronosporales</taxon>
        <taxon>Peronosporaceae</taxon>
        <taxon>Phytophthora</taxon>
    </lineage>
</organism>
<gene>
    <name evidence="5" type="ORF">PHMEG_00021341</name>
</gene>
<feature type="domain" description="Crinkler effector protein N-terminal" evidence="4">
    <location>
        <begin position="4"/>
        <end position="112"/>
    </location>
</feature>
<evidence type="ECO:0000256" key="1">
    <source>
        <dbReference type="ARBA" id="ARBA00004340"/>
    </source>
</evidence>
<evidence type="ECO:0000256" key="2">
    <source>
        <dbReference type="ARBA" id="ARBA00004613"/>
    </source>
</evidence>
<dbReference type="AlphaFoldDB" id="A0A225VPD8"/>
<reference evidence="6" key="1">
    <citation type="submission" date="2017-03" db="EMBL/GenBank/DDBJ databases">
        <title>Phytopthora megakarya and P. palmivora, two closely related causual agents of cacao black pod achieved similar genome size and gene model numbers by different mechanisms.</title>
        <authorList>
            <person name="Ali S."/>
            <person name="Shao J."/>
            <person name="Larry D.J."/>
            <person name="Kronmiller B."/>
            <person name="Shen D."/>
            <person name="Strem M.D."/>
            <person name="Melnick R.L."/>
            <person name="Guiltinan M.J."/>
            <person name="Tyler B.M."/>
            <person name="Meinhardt L.W."/>
            <person name="Bailey B.A."/>
        </authorList>
    </citation>
    <scope>NUCLEOTIDE SEQUENCE [LARGE SCALE GENOMIC DNA]</scope>
    <source>
        <strain evidence="6">zdho120</strain>
    </source>
</reference>
<comment type="caution">
    <text evidence="5">The sequence shown here is derived from an EMBL/GenBank/DDBJ whole genome shotgun (WGS) entry which is preliminary data.</text>
</comment>
<dbReference type="EMBL" id="NBNE01003974">
    <property type="protein sequence ID" value="OWZ06410.1"/>
    <property type="molecule type" value="Genomic_DNA"/>
</dbReference>
<dbReference type="Proteomes" id="UP000198211">
    <property type="component" value="Unassembled WGS sequence"/>
</dbReference>
<dbReference type="OrthoDB" id="165123at2759"/>
<accession>A0A225VPD8</accession>
<dbReference type="InterPro" id="IPR045379">
    <property type="entry name" value="Crinkler_N"/>
</dbReference>
<evidence type="ECO:0000313" key="5">
    <source>
        <dbReference type="EMBL" id="OWZ06410.1"/>
    </source>
</evidence>
<dbReference type="GO" id="GO:0005576">
    <property type="term" value="C:extracellular region"/>
    <property type="evidence" value="ECO:0007669"/>
    <property type="project" value="UniProtKB-SubCell"/>
</dbReference>
<evidence type="ECO:0000256" key="3">
    <source>
        <dbReference type="ARBA" id="ARBA00022525"/>
    </source>
</evidence>
<comment type="subcellular location">
    <subcellularLocation>
        <location evidence="1">Host cell</location>
    </subcellularLocation>
    <subcellularLocation>
        <location evidence="2">Secreted</location>
    </subcellularLocation>
</comment>
<dbReference type="Pfam" id="PF20147">
    <property type="entry name" value="Crinkler"/>
    <property type="match status" value="1"/>
</dbReference>
<protein>
    <submittedName>
        <fullName evidence="5">Crinkler (CRN)</fullName>
    </submittedName>
</protein>
<evidence type="ECO:0000313" key="6">
    <source>
        <dbReference type="Proteomes" id="UP000198211"/>
    </source>
</evidence>
<sequence>MTKVKLWCGVYGDGSLFSVDIKRDAYVEALQQAIYAKKRYGDWYKLDASHFRLKNGETTGMKQDVNSKRFLQGDQRVNNEYGEMLSGWRLNKNELFGSSFTPGEEEIHVLVELPLE</sequence>